<gene>
    <name evidence="8" type="ORF">METZ01_LOCUS31262</name>
</gene>
<evidence type="ECO:0000313" key="8">
    <source>
        <dbReference type="EMBL" id="SUZ78408.1"/>
    </source>
</evidence>
<keyword evidence="6" id="KW-0464">Manganese</keyword>
<dbReference type="InterPro" id="IPR015797">
    <property type="entry name" value="NUDIX_hydrolase-like_dom_sf"/>
</dbReference>
<reference evidence="8" key="1">
    <citation type="submission" date="2018-05" db="EMBL/GenBank/DDBJ databases">
        <authorList>
            <person name="Lanie J.A."/>
            <person name="Ng W.-L."/>
            <person name="Kazmierczak K.M."/>
            <person name="Andrzejewski T.M."/>
            <person name="Davidsen T.M."/>
            <person name="Wayne K.J."/>
            <person name="Tettelin H."/>
            <person name="Glass J.I."/>
            <person name="Rusch D."/>
            <person name="Podicherti R."/>
            <person name="Tsui H.-C.T."/>
            <person name="Winkler M.E."/>
        </authorList>
    </citation>
    <scope>NUCLEOTIDE SEQUENCE</scope>
</reference>
<dbReference type="PROSITE" id="PS51462">
    <property type="entry name" value="NUDIX"/>
    <property type="match status" value="1"/>
</dbReference>
<dbReference type="GO" id="GO:0046872">
    <property type="term" value="F:metal ion binding"/>
    <property type="evidence" value="ECO:0007669"/>
    <property type="project" value="UniProtKB-KW"/>
</dbReference>
<protein>
    <recommendedName>
        <fullName evidence="7">Nudix hydrolase domain-containing protein</fullName>
    </recommendedName>
</protein>
<dbReference type="InterPro" id="IPR000086">
    <property type="entry name" value="NUDIX_hydrolase_dom"/>
</dbReference>
<comment type="cofactor">
    <cofactor evidence="2">
        <name>Mg(2+)</name>
        <dbReference type="ChEBI" id="CHEBI:18420"/>
    </cofactor>
</comment>
<evidence type="ECO:0000256" key="1">
    <source>
        <dbReference type="ARBA" id="ARBA00001936"/>
    </source>
</evidence>
<evidence type="ECO:0000256" key="2">
    <source>
        <dbReference type="ARBA" id="ARBA00001946"/>
    </source>
</evidence>
<keyword evidence="3" id="KW-0479">Metal-binding</keyword>
<evidence type="ECO:0000256" key="5">
    <source>
        <dbReference type="ARBA" id="ARBA00022842"/>
    </source>
</evidence>
<feature type="domain" description="Nudix hydrolase" evidence="7">
    <location>
        <begin position="50"/>
        <end position="191"/>
    </location>
</feature>
<comment type="cofactor">
    <cofactor evidence="1">
        <name>Mn(2+)</name>
        <dbReference type="ChEBI" id="CHEBI:29035"/>
    </cofactor>
</comment>
<dbReference type="PROSITE" id="PS00893">
    <property type="entry name" value="NUDIX_BOX"/>
    <property type="match status" value="1"/>
</dbReference>
<evidence type="ECO:0000256" key="4">
    <source>
        <dbReference type="ARBA" id="ARBA00022801"/>
    </source>
</evidence>
<dbReference type="Pfam" id="PF00293">
    <property type="entry name" value="NUDIX"/>
    <property type="match status" value="1"/>
</dbReference>
<name>A0A381QHH1_9ZZZZ</name>
<proteinExistence type="predicted"/>
<dbReference type="AlphaFoldDB" id="A0A381QHH1"/>
<keyword evidence="4" id="KW-0378">Hydrolase</keyword>
<dbReference type="GO" id="GO:0010945">
    <property type="term" value="F:coenzyme A diphosphatase activity"/>
    <property type="evidence" value="ECO:0007669"/>
    <property type="project" value="InterPro"/>
</dbReference>
<dbReference type="PANTHER" id="PTHR12992">
    <property type="entry name" value="NUDIX HYDROLASE"/>
    <property type="match status" value="1"/>
</dbReference>
<dbReference type="SUPFAM" id="SSF55811">
    <property type="entry name" value="Nudix"/>
    <property type="match status" value="1"/>
</dbReference>
<dbReference type="InterPro" id="IPR045121">
    <property type="entry name" value="CoAse"/>
</dbReference>
<evidence type="ECO:0000256" key="6">
    <source>
        <dbReference type="ARBA" id="ARBA00023211"/>
    </source>
</evidence>
<accession>A0A381QHH1</accession>
<evidence type="ECO:0000259" key="7">
    <source>
        <dbReference type="PROSITE" id="PS51462"/>
    </source>
</evidence>
<dbReference type="Gene3D" id="3.90.79.10">
    <property type="entry name" value="Nucleoside Triphosphate Pyrophosphohydrolase"/>
    <property type="match status" value="1"/>
</dbReference>
<dbReference type="PANTHER" id="PTHR12992:SF11">
    <property type="entry name" value="MITOCHONDRIAL COENZYME A DIPHOSPHATASE NUDT8"/>
    <property type="match status" value="1"/>
</dbReference>
<organism evidence="8">
    <name type="scientific">marine metagenome</name>
    <dbReference type="NCBI Taxonomy" id="408172"/>
    <lineage>
        <taxon>unclassified sequences</taxon>
        <taxon>metagenomes</taxon>
        <taxon>ecological metagenomes</taxon>
    </lineage>
</organism>
<dbReference type="EMBL" id="UINC01001352">
    <property type="protein sequence ID" value="SUZ78408.1"/>
    <property type="molecule type" value="Genomic_DNA"/>
</dbReference>
<evidence type="ECO:0000256" key="3">
    <source>
        <dbReference type="ARBA" id="ARBA00022723"/>
    </source>
</evidence>
<sequence>MDKSISPLFSSFGAFENHVRAALYREKPGEAAHLDMAPRPRRPLHKDKTSLRKAAGLLLLYPLDGKPHMLLTERAGTLPRHGGQVSLPGGTLEPSETIEAAALREAFEECGVQPETVRVLGTLTPIQIPVSSFLLYPIVGAISERPKFRPNSGEVTRVLEASVQVLLEPGCLGRRHQTRDGLDIDVPYFDLSGIRVWGATAMIIAEFLHLLGYEPDPWT</sequence>
<keyword evidence="5" id="KW-0460">Magnesium</keyword>
<dbReference type="InterPro" id="IPR020084">
    <property type="entry name" value="NUDIX_hydrolase_CS"/>
</dbReference>
<dbReference type="CDD" id="cd03426">
    <property type="entry name" value="NUDIX_CoAse_Nudt7"/>
    <property type="match status" value="1"/>
</dbReference>